<organism evidence="10 11">
    <name type="scientific">Mycena sanguinolenta</name>
    <dbReference type="NCBI Taxonomy" id="230812"/>
    <lineage>
        <taxon>Eukaryota</taxon>
        <taxon>Fungi</taxon>
        <taxon>Dikarya</taxon>
        <taxon>Basidiomycota</taxon>
        <taxon>Agaricomycotina</taxon>
        <taxon>Agaricomycetes</taxon>
        <taxon>Agaricomycetidae</taxon>
        <taxon>Agaricales</taxon>
        <taxon>Marasmiineae</taxon>
        <taxon>Mycenaceae</taxon>
        <taxon>Mycena</taxon>
    </lineage>
</organism>
<dbReference type="PANTHER" id="PTHR24376:SF235">
    <property type="entry name" value="C2H2-TYPE DOMAIN-CONTAINING PROTEIN"/>
    <property type="match status" value="1"/>
</dbReference>
<reference evidence="10" key="1">
    <citation type="submission" date="2020-05" db="EMBL/GenBank/DDBJ databases">
        <title>Mycena genomes resolve the evolution of fungal bioluminescence.</title>
        <authorList>
            <person name="Tsai I.J."/>
        </authorList>
    </citation>
    <scope>NUCLEOTIDE SEQUENCE</scope>
    <source>
        <strain evidence="10">160909Yilan</strain>
    </source>
</reference>
<keyword evidence="11" id="KW-1185">Reference proteome</keyword>
<dbReference type="EMBL" id="JACAZH010000007">
    <property type="protein sequence ID" value="KAF7364043.1"/>
    <property type="molecule type" value="Genomic_DNA"/>
</dbReference>
<dbReference type="SUPFAM" id="SSF57667">
    <property type="entry name" value="beta-beta-alpha zinc fingers"/>
    <property type="match status" value="1"/>
</dbReference>
<keyword evidence="2" id="KW-0479">Metal-binding</keyword>
<dbReference type="Pfam" id="PF12874">
    <property type="entry name" value="zf-met"/>
    <property type="match status" value="1"/>
</dbReference>
<evidence type="ECO:0000256" key="7">
    <source>
        <dbReference type="PROSITE-ProRule" id="PRU00042"/>
    </source>
</evidence>
<feature type="domain" description="C2H2-type" evidence="9">
    <location>
        <begin position="57"/>
        <end position="84"/>
    </location>
</feature>
<comment type="caution">
    <text evidence="10">The sequence shown here is derived from an EMBL/GenBank/DDBJ whole genome shotgun (WGS) entry which is preliminary data.</text>
</comment>
<evidence type="ECO:0000256" key="4">
    <source>
        <dbReference type="ARBA" id="ARBA00022771"/>
    </source>
</evidence>
<evidence type="ECO:0000256" key="6">
    <source>
        <dbReference type="ARBA" id="ARBA00023242"/>
    </source>
</evidence>
<dbReference type="Gene3D" id="3.30.160.60">
    <property type="entry name" value="Classic Zinc Finger"/>
    <property type="match status" value="1"/>
</dbReference>
<name>A0A8H6YPY2_9AGAR</name>
<keyword evidence="6" id="KW-0539">Nucleus</keyword>
<feature type="region of interest" description="Disordered" evidence="8">
    <location>
        <begin position="362"/>
        <end position="384"/>
    </location>
</feature>
<sequence>MPTFKCRQCPSREFNTRIGLHQHYRQAAQHPFCVRCDKYCNTQEGLDAHNAIEHPPFECTICRQIFQTQSSLEDHYRGKAATIHPNCSRCGKGFFDARALDEASPSPRLLRWILMYLQHFKEAHPLEQCPCGRKIFVEDLPHHYTESVHHPTCLPCVTGFKDDAAYNAHGVVKHADSRCNHCVRQFRSPKELQEHFATSDFHPKCLKCGKVGFRDDASLNEHLAEAHVLAPPVEVALAPPFRDLLAIEAPPVAGRHPRMSLPPPGEEANGSWTSKVGRHPISRKSLPPPGKEANAIWTSTKNRVVPTAPVAPVDALGRPGKVDASTPVGRNPANVATQQNRSHVGFRSWTELPTLWTDESFKSRSWNGSTSSVFSDHTEKTLSPQSSMSSFSSFVESGGRLFYWYISLTHTVRVPV</sequence>
<evidence type="ECO:0000256" key="2">
    <source>
        <dbReference type="ARBA" id="ARBA00022723"/>
    </source>
</evidence>
<dbReference type="Proteomes" id="UP000623467">
    <property type="component" value="Unassembled WGS sequence"/>
</dbReference>
<keyword evidence="3" id="KW-0677">Repeat</keyword>
<evidence type="ECO:0000256" key="5">
    <source>
        <dbReference type="ARBA" id="ARBA00022833"/>
    </source>
</evidence>
<dbReference type="OrthoDB" id="6105938at2759"/>
<dbReference type="PANTHER" id="PTHR24376">
    <property type="entry name" value="ZINC FINGER PROTEIN"/>
    <property type="match status" value="1"/>
</dbReference>
<protein>
    <recommendedName>
        <fullName evidence="9">C2H2-type domain-containing protein</fullName>
    </recommendedName>
</protein>
<feature type="region of interest" description="Disordered" evidence="8">
    <location>
        <begin position="261"/>
        <end position="290"/>
    </location>
</feature>
<dbReference type="AlphaFoldDB" id="A0A8H6YPY2"/>
<evidence type="ECO:0000256" key="8">
    <source>
        <dbReference type="SAM" id="MobiDB-lite"/>
    </source>
</evidence>
<dbReference type="PROSITE" id="PS50157">
    <property type="entry name" value="ZINC_FINGER_C2H2_2"/>
    <property type="match status" value="1"/>
</dbReference>
<feature type="region of interest" description="Disordered" evidence="8">
    <location>
        <begin position="311"/>
        <end position="333"/>
    </location>
</feature>
<keyword evidence="4 7" id="KW-0863">Zinc-finger</keyword>
<evidence type="ECO:0000259" key="9">
    <source>
        <dbReference type="PROSITE" id="PS50157"/>
    </source>
</evidence>
<gene>
    <name evidence="10" type="ORF">MSAN_01063000</name>
</gene>
<feature type="compositionally biased region" description="Polar residues" evidence="8">
    <location>
        <begin position="363"/>
        <end position="375"/>
    </location>
</feature>
<dbReference type="GO" id="GO:0008270">
    <property type="term" value="F:zinc ion binding"/>
    <property type="evidence" value="ECO:0007669"/>
    <property type="project" value="UniProtKB-KW"/>
</dbReference>
<evidence type="ECO:0000313" key="11">
    <source>
        <dbReference type="Proteomes" id="UP000623467"/>
    </source>
</evidence>
<proteinExistence type="predicted"/>
<keyword evidence="5" id="KW-0862">Zinc</keyword>
<dbReference type="InterPro" id="IPR013087">
    <property type="entry name" value="Znf_C2H2_type"/>
</dbReference>
<evidence type="ECO:0000313" key="10">
    <source>
        <dbReference type="EMBL" id="KAF7364043.1"/>
    </source>
</evidence>
<dbReference type="SMART" id="SM00355">
    <property type="entry name" value="ZnF_C2H2"/>
    <property type="match status" value="5"/>
</dbReference>
<comment type="subcellular location">
    <subcellularLocation>
        <location evidence="1">Nucleus</location>
    </subcellularLocation>
</comment>
<evidence type="ECO:0000256" key="3">
    <source>
        <dbReference type="ARBA" id="ARBA00022737"/>
    </source>
</evidence>
<evidence type="ECO:0000256" key="1">
    <source>
        <dbReference type="ARBA" id="ARBA00004123"/>
    </source>
</evidence>
<dbReference type="InterPro" id="IPR036236">
    <property type="entry name" value="Znf_C2H2_sf"/>
</dbReference>
<dbReference type="GO" id="GO:0005634">
    <property type="term" value="C:nucleus"/>
    <property type="evidence" value="ECO:0007669"/>
    <property type="project" value="UniProtKB-SubCell"/>
</dbReference>
<accession>A0A8H6YPY2</accession>